<keyword evidence="5" id="KW-1185">Reference proteome</keyword>
<dbReference type="PANTHER" id="PTHR10996:SF178">
    <property type="entry name" value="2-HYDROXYACID DEHYDROGENASE YGL185C-RELATED"/>
    <property type="match status" value="1"/>
</dbReference>
<dbReference type="InterPro" id="IPR050223">
    <property type="entry name" value="D-isomer_2-hydroxyacid_DH"/>
</dbReference>
<dbReference type="STRING" id="83683.B1745_03820"/>
<keyword evidence="2" id="KW-0520">NAD</keyword>
<dbReference type="SUPFAM" id="SSF51735">
    <property type="entry name" value="NAD(P)-binding Rossmann-fold domains"/>
    <property type="match status" value="1"/>
</dbReference>
<dbReference type="GO" id="GO:0005829">
    <property type="term" value="C:cytosol"/>
    <property type="evidence" value="ECO:0007669"/>
    <property type="project" value="TreeGrafter"/>
</dbReference>
<keyword evidence="1 4" id="KW-0560">Oxidoreductase</keyword>
<dbReference type="PROSITE" id="PS00670">
    <property type="entry name" value="D_2_HYDROXYACID_DH_2"/>
    <property type="match status" value="1"/>
</dbReference>
<sequence>MKIIYHNRHQTENDIDAKYVDLDTLLKESNFLSLNAPLTEETRHIIDAAALSKMKDTAFLINVAWGGLVDQAALVDALKSDEIAGAGLDVFENENEVDEELAGLDNVITTPHVGSATHMARYNLSKEASKNIISYLIDGQALNQVNA</sequence>
<evidence type="ECO:0000313" key="5">
    <source>
        <dbReference type="Proteomes" id="UP000004069"/>
    </source>
</evidence>
<dbReference type="Pfam" id="PF02826">
    <property type="entry name" value="2-Hacid_dh_C"/>
    <property type="match status" value="1"/>
</dbReference>
<dbReference type="GO" id="GO:0030267">
    <property type="term" value="F:glyoxylate reductase (NADPH) activity"/>
    <property type="evidence" value="ECO:0007669"/>
    <property type="project" value="TreeGrafter"/>
</dbReference>
<dbReference type="EMBL" id="ADNY01000005">
    <property type="protein sequence ID" value="EFG56233.1"/>
    <property type="molecule type" value="Genomic_DNA"/>
</dbReference>
<dbReference type="EC" id="1.1.1.290" evidence="4"/>
<name>D4YRJ0_9LACO</name>
<protein>
    <submittedName>
        <fullName evidence="4">4-phosphoerythronate dehydrogenase</fullName>
        <ecNumber evidence="4">1.1.1.290</ecNumber>
    </submittedName>
</protein>
<feature type="domain" description="D-isomer specific 2-hydroxyacid dehydrogenase NAD-binding" evidence="3">
    <location>
        <begin position="1"/>
        <end position="114"/>
    </location>
</feature>
<dbReference type="AlphaFoldDB" id="D4YRJ0"/>
<evidence type="ECO:0000259" key="3">
    <source>
        <dbReference type="Pfam" id="PF02826"/>
    </source>
</evidence>
<dbReference type="InterPro" id="IPR029753">
    <property type="entry name" value="D-isomer_DH_CS"/>
</dbReference>
<dbReference type="Gene3D" id="3.40.50.720">
    <property type="entry name" value="NAD(P)-binding Rossmann-like Domain"/>
    <property type="match status" value="2"/>
</dbReference>
<evidence type="ECO:0000313" key="4">
    <source>
        <dbReference type="EMBL" id="EFG56233.1"/>
    </source>
</evidence>
<gene>
    <name evidence="4" type="primary">pdxB</name>
    <name evidence="4" type="ORF">HMPREF0493_0118</name>
</gene>
<dbReference type="eggNOG" id="COG1052">
    <property type="taxonomic scope" value="Bacteria"/>
</dbReference>
<dbReference type="GO" id="GO:0016618">
    <property type="term" value="F:hydroxypyruvate reductase [NAD(P)H] activity"/>
    <property type="evidence" value="ECO:0007669"/>
    <property type="project" value="TreeGrafter"/>
</dbReference>
<dbReference type="InterPro" id="IPR006140">
    <property type="entry name" value="D-isomer_DH_NAD-bd"/>
</dbReference>
<dbReference type="PANTHER" id="PTHR10996">
    <property type="entry name" value="2-HYDROXYACID DEHYDROGENASE-RELATED"/>
    <property type="match status" value="1"/>
</dbReference>
<dbReference type="GO" id="GO:0051287">
    <property type="term" value="F:NAD binding"/>
    <property type="evidence" value="ECO:0007669"/>
    <property type="project" value="InterPro"/>
</dbReference>
<evidence type="ECO:0000256" key="1">
    <source>
        <dbReference type="ARBA" id="ARBA00023002"/>
    </source>
</evidence>
<dbReference type="PATRIC" id="fig|585524.9.peg.1095"/>
<dbReference type="InterPro" id="IPR036291">
    <property type="entry name" value="NAD(P)-bd_dom_sf"/>
</dbReference>
<reference evidence="4 5" key="1">
    <citation type="submission" date="2010-04" db="EMBL/GenBank/DDBJ databases">
        <authorList>
            <person name="Muzny D."/>
            <person name="Qin X."/>
            <person name="Deng J."/>
            <person name="Jiang H."/>
            <person name="Liu Y."/>
            <person name="Qu J."/>
            <person name="Song X.-Z."/>
            <person name="Zhang L."/>
            <person name="Thornton R."/>
            <person name="Coyle M."/>
            <person name="Francisco L."/>
            <person name="Jackson L."/>
            <person name="Javaid M."/>
            <person name="Korchina V."/>
            <person name="Kovar C."/>
            <person name="Mata R."/>
            <person name="Mathew T."/>
            <person name="Ngo R."/>
            <person name="Nguyen L."/>
            <person name="Nguyen N."/>
            <person name="Okwuonu G."/>
            <person name="Ongeri F."/>
            <person name="Pham C."/>
            <person name="Simmons D."/>
            <person name="Wilczek-Boney K."/>
            <person name="Hale W."/>
            <person name="Jakkamsetti A."/>
            <person name="Pham P."/>
            <person name="Ruth R."/>
            <person name="San Lucas F."/>
            <person name="Warren J."/>
            <person name="Zhang J."/>
            <person name="Zhao Z."/>
            <person name="Zhou C."/>
            <person name="Zhu D."/>
            <person name="Lee S."/>
            <person name="Bess C."/>
            <person name="Blankenburg K."/>
            <person name="Forbes L."/>
            <person name="Fu Q."/>
            <person name="Gubbala S."/>
            <person name="Hirani K."/>
            <person name="Jayaseelan J.C."/>
            <person name="Lara F."/>
            <person name="Munidasa M."/>
            <person name="Palculict T."/>
            <person name="Patil S."/>
            <person name="Pu L.-L."/>
            <person name="Saada N."/>
            <person name="Tang L."/>
            <person name="Weissenberger G."/>
            <person name="Zhu Y."/>
            <person name="Hemphill L."/>
            <person name="Shang Y."/>
            <person name="Youmans B."/>
            <person name="Ayvaz T."/>
            <person name="Ross M."/>
            <person name="Santibanez J."/>
            <person name="Aqrawi P."/>
            <person name="Gross S."/>
            <person name="Joshi V."/>
            <person name="Fowler G."/>
            <person name="Nazareth L."/>
            <person name="Reid J."/>
            <person name="Worley K."/>
            <person name="Petrosino J."/>
            <person name="Highlander S."/>
            <person name="Gibbs R."/>
        </authorList>
    </citation>
    <scope>NUCLEOTIDE SEQUENCE [LARGE SCALE GENOMIC DNA]</scope>
    <source>
        <strain evidence="4 5">DSM 11664</strain>
    </source>
</reference>
<proteinExistence type="predicted"/>
<organism evidence="4 5">
    <name type="scientific">Lactobacillus amylolyticus DSM 11664</name>
    <dbReference type="NCBI Taxonomy" id="585524"/>
    <lineage>
        <taxon>Bacteria</taxon>
        <taxon>Bacillati</taxon>
        <taxon>Bacillota</taxon>
        <taxon>Bacilli</taxon>
        <taxon>Lactobacillales</taxon>
        <taxon>Lactobacillaceae</taxon>
        <taxon>Lactobacillus</taxon>
    </lineage>
</organism>
<accession>D4YRJ0</accession>
<dbReference type="GO" id="GO:0033711">
    <property type="term" value="F:4-phosphoerythronate dehydrogenase activity"/>
    <property type="evidence" value="ECO:0007669"/>
    <property type="project" value="UniProtKB-EC"/>
</dbReference>
<comment type="caution">
    <text evidence="4">The sequence shown here is derived from an EMBL/GenBank/DDBJ whole genome shotgun (WGS) entry which is preliminary data.</text>
</comment>
<evidence type="ECO:0000256" key="2">
    <source>
        <dbReference type="ARBA" id="ARBA00023027"/>
    </source>
</evidence>
<dbReference type="Proteomes" id="UP000004069">
    <property type="component" value="Unassembled WGS sequence"/>
</dbReference>